<name>A0ABS1L9H4_9ACTN</name>
<dbReference type="RefSeq" id="WP_201936482.1">
    <property type="nucleotide sequence ID" value="NZ_JAERSG010000003.1"/>
</dbReference>
<dbReference type="Pfam" id="PF13336">
    <property type="entry name" value="AcetylCoA_hyd_C"/>
    <property type="match status" value="1"/>
</dbReference>
<dbReference type="Gene3D" id="3.30.750.70">
    <property type="entry name" value="4-hydroxybutyrate coenzyme like domains"/>
    <property type="match status" value="1"/>
</dbReference>
<dbReference type="EMBL" id="JAERSG010000003">
    <property type="protein sequence ID" value="MBL0748339.1"/>
    <property type="molecule type" value="Genomic_DNA"/>
</dbReference>
<sequence length="414" mass="44482">MRIVDLAHAARSVHEHCGSLEAGVTPRVVTSGNFASPVTLLEPLLAGLATVRLHALNAQRDLPVHDGVTPETTFVGPGFRRHPRLSYVPCRLSMVPRLFHGPLAPDVVVVHTTTPRNGEVSLGLEVNVLPAAIEAARARGGLVVAQLNPRMPWTFGDAVVFVDDIDLGVEVDVPLTTHVAGAPGDDARLIGSRVAAEIEDGATLQAGIGEVPDATIAGVLARRHLRVWTEMFSDGALTLEKAGALDRGTPLRTSFVFGSQELYDWVDDNPRVQMLRTETTNSPARIAEQPGMTSINTALQVDLFDQANASRIGARIYSGFGGQTDFTVGASHAPGGRAFMALRSWHPRANVSTIVPLVDEPVTSFQHGAVVTEQGIAWMWGRDERQQARNLIEHAAHPSARDDLWEEARALGLA</sequence>
<dbReference type="GO" id="GO:0016787">
    <property type="term" value="F:hydrolase activity"/>
    <property type="evidence" value="ECO:0007669"/>
    <property type="project" value="UniProtKB-KW"/>
</dbReference>
<proteinExistence type="predicted"/>
<dbReference type="InterPro" id="IPR037171">
    <property type="entry name" value="NagB/RpiA_transferase-like"/>
</dbReference>
<organism evidence="2 3">
    <name type="scientific">Nocardioides baculatus</name>
    <dbReference type="NCBI Taxonomy" id="2801337"/>
    <lineage>
        <taxon>Bacteria</taxon>
        <taxon>Bacillati</taxon>
        <taxon>Actinomycetota</taxon>
        <taxon>Actinomycetes</taxon>
        <taxon>Propionibacteriales</taxon>
        <taxon>Nocardioidaceae</taxon>
        <taxon>Nocardioides</taxon>
    </lineage>
</organism>
<dbReference type="PANTHER" id="PTHR21432:SF20">
    <property type="entry name" value="ACETYL-COA HYDROLASE"/>
    <property type="match status" value="1"/>
</dbReference>
<dbReference type="InterPro" id="IPR046433">
    <property type="entry name" value="ActCoA_hydro"/>
</dbReference>
<dbReference type="Proteomes" id="UP000636918">
    <property type="component" value="Unassembled WGS sequence"/>
</dbReference>
<evidence type="ECO:0000313" key="2">
    <source>
        <dbReference type="EMBL" id="MBL0748339.1"/>
    </source>
</evidence>
<comment type="caution">
    <text evidence="2">The sequence shown here is derived from an EMBL/GenBank/DDBJ whole genome shotgun (WGS) entry which is preliminary data.</text>
</comment>
<dbReference type="PANTHER" id="PTHR21432">
    <property type="entry name" value="ACETYL-COA HYDROLASE-RELATED"/>
    <property type="match status" value="1"/>
</dbReference>
<dbReference type="SUPFAM" id="SSF100950">
    <property type="entry name" value="NagB/RpiA/CoA transferase-like"/>
    <property type="match status" value="2"/>
</dbReference>
<protein>
    <submittedName>
        <fullName evidence="2">Acetyl-CoA hydrolase</fullName>
    </submittedName>
</protein>
<feature type="domain" description="Acetyl-CoA hydrolase/transferase C-terminal" evidence="1">
    <location>
        <begin position="258"/>
        <end position="408"/>
    </location>
</feature>
<gene>
    <name evidence="2" type="ORF">JI751_12025</name>
</gene>
<reference evidence="2 3" key="1">
    <citation type="submission" date="2021-01" db="EMBL/GenBank/DDBJ databases">
        <title>Genome seq and assembly of Nocardiodes sp. G10.</title>
        <authorList>
            <person name="Chhetri G."/>
        </authorList>
    </citation>
    <scope>NUCLEOTIDE SEQUENCE [LARGE SCALE GENOMIC DNA]</scope>
    <source>
        <strain evidence="2 3">G10</strain>
    </source>
</reference>
<evidence type="ECO:0000259" key="1">
    <source>
        <dbReference type="Pfam" id="PF13336"/>
    </source>
</evidence>
<keyword evidence="3" id="KW-1185">Reference proteome</keyword>
<keyword evidence="2" id="KW-0378">Hydrolase</keyword>
<dbReference type="Gene3D" id="3.40.1080.20">
    <property type="entry name" value="Acetyl-CoA hydrolase/transferase C-terminal domain"/>
    <property type="match status" value="1"/>
</dbReference>
<dbReference type="Gene3D" id="3.40.1080.10">
    <property type="entry name" value="Glutaconate Coenzyme A-transferase"/>
    <property type="match status" value="1"/>
</dbReference>
<accession>A0ABS1L9H4</accession>
<dbReference type="InterPro" id="IPR026888">
    <property type="entry name" value="AcetylCoA_hyd_C"/>
</dbReference>
<dbReference type="InterPro" id="IPR038460">
    <property type="entry name" value="AcetylCoA_hyd_C_sf"/>
</dbReference>
<evidence type="ECO:0000313" key="3">
    <source>
        <dbReference type="Proteomes" id="UP000636918"/>
    </source>
</evidence>